<protein>
    <submittedName>
        <fullName evidence="1">Uncharacterized protein</fullName>
    </submittedName>
</protein>
<name>A0A5J4UTW3_9EUKA</name>
<sequence length="224" mass="25720">MIETWIQKIKGMAWFAGQHRNPKSSFNKQWCINAMTSLIFDRELMHDIPSALTYRAISNCNVVTRKYAHVWDIDILFNHWATQPTDQMLTNQDLQIKLASLLLSITVLSSLFRTEFWKPTSIAKISELLTILHKKIVIMGFTAYSIKHVSTTKFVPLGIQERDLNVLTNNAPDSKTVCNYYVFAANRQVNGFAARLVTIDHGLENQDSSTTNISQKKEEWGPKW</sequence>
<gene>
    <name evidence="1" type="ORF">EZS28_030622</name>
</gene>
<evidence type="ECO:0000313" key="1">
    <source>
        <dbReference type="EMBL" id="KAA6373849.1"/>
    </source>
</evidence>
<accession>A0A5J4UTW3</accession>
<proteinExistence type="predicted"/>
<comment type="caution">
    <text evidence="1">The sequence shown here is derived from an EMBL/GenBank/DDBJ whole genome shotgun (WGS) entry which is preliminary data.</text>
</comment>
<reference evidence="1 2" key="1">
    <citation type="submission" date="2019-03" db="EMBL/GenBank/DDBJ databases">
        <title>Single cell metagenomics reveals metabolic interactions within the superorganism composed of flagellate Streblomastix strix and complex community of Bacteroidetes bacteria on its surface.</title>
        <authorList>
            <person name="Treitli S.C."/>
            <person name="Kolisko M."/>
            <person name="Husnik F."/>
            <person name="Keeling P."/>
            <person name="Hampl V."/>
        </authorList>
    </citation>
    <scope>NUCLEOTIDE SEQUENCE [LARGE SCALE GENOMIC DNA]</scope>
    <source>
        <strain evidence="1">ST1C</strain>
    </source>
</reference>
<dbReference type="Proteomes" id="UP000324800">
    <property type="component" value="Unassembled WGS sequence"/>
</dbReference>
<dbReference type="EMBL" id="SNRW01012417">
    <property type="protein sequence ID" value="KAA6373849.1"/>
    <property type="molecule type" value="Genomic_DNA"/>
</dbReference>
<dbReference type="AlphaFoldDB" id="A0A5J4UTW3"/>
<organism evidence="1 2">
    <name type="scientific">Streblomastix strix</name>
    <dbReference type="NCBI Taxonomy" id="222440"/>
    <lineage>
        <taxon>Eukaryota</taxon>
        <taxon>Metamonada</taxon>
        <taxon>Preaxostyla</taxon>
        <taxon>Oxymonadida</taxon>
        <taxon>Streblomastigidae</taxon>
        <taxon>Streblomastix</taxon>
    </lineage>
</organism>
<evidence type="ECO:0000313" key="2">
    <source>
        <dbReference type="Proteomes" id="UP000324800"/>
    </source>
</evidence>